<dbReference type="Gene3D" id="3.30.420.40">
    <property type="match status" value="1"/>
</dbReference>
<dbReference type="Proteomes" id="UP000411403">
    <property type="component" value="Unassembled WGS sequence"/>
</dbReference>
<dbReference type="PANTHER" id="PTHR30005:SF0">
    <property type="entry name" value="RETROGRADE REGULATION PROTEIN 2"/>
    <property type="match status" value="1"/>
</dbReference>
<evidence type="ECO:0000313" key="7">
    <source>
        <dbReference type="EMBL" id="EAL9205270.1"/>
    </source>
</evidence>
<evidence type="ECO:0000313" key="2">
    <source>
        <dbReference type="EMBL" id="EAJ1076305.1"/>
    </source>
</evidence>
<dbReference type="InterPro" id="IPR003695">
    <property type="entry name" value="Ppx_GppA_N"/>
</dbReference>
<dbReference type="EMBL" id="AACDUL010000020">
    <property type="protein sequence ID" value="EAK1510296.1"/>
    <property type="molecule type" value="Genomic_DNA"/>
</dbReference>
<evidence type="ECO:0000313" key="8">
    <source>
        <dbReference type="Proteomes" id="UP000352088"/>
    </source>
</evidence>
<accession>A0A1B3X8W7</accession>
<dbReference type="Proteomes" id="UP000365807">
    <property type="component" value="Unassembled WGS sequence"/>
</dbReference>
<organism evidence="3 9">
    <name type="scientific">Campylobacter coli</name>
    <dbReference type="NCBI Taxonomy" id="195"/>
    <lineage>
        <taxon>Bacteria</taxon>
        <taxon>Pseudomonadati</taxon>
        <taxon>Campylobacterota</taxon>
        <taxon>Epsilonproteobacteria</taxon>
        <taxon>Campylobacterales</taxon>
        <taxon>Campylobacteraceae</taxon>
        <taxon>Campylobacter</taxon>
    </lineage>
</organism>
<dbReference type="EMBL" id="AACGUZ010000011">
    <property type="protein sequence ID" value="EAK5103999.1"/>
    <property type="molecule type" value="Genomic_DNA"/>
</dbReference>
<dbReference type="EMBL" id="AABUYW010000002">
    <property type="protein sequence ID" value="EAJ1076305.1"/>
    <property type="molecule type" value="Genomic_DNA"/>
</dbReference>
<dbReference type="EMBL" id="AACGFG010000009">
    <property type="protein sequence ID" value="EAK4358682.1"/>
    <property type="molecule type" value="Genomic_DNA"/>
</dbReference>
<reference evidence="3 9" key="2">
    <citation type="submission" date="2018-05" db="EMBL/GenBank/DDBJ databases">
        <authorList>
            <consortium name="GenomeTrakr network: Whole genome sequencing for foodborne pathogen traceback"/>
        </authorList>
    </citation>
    <scope>NUCLEOTIDE SEQUENCE [LARGE SCALE GENOMIC DNA]</scope>
    <source>
        <strain evidence="3 9">NC_C6016</strain>
    </source>
</reference>
<dbReference type="PANTHER" id="PTHR30005">
    <property type="entry name" value="EXOPOLYPHOSPHATASE"/>
    <property type="match status" value="1"/>
</dbReference>
<evidence type="ECO:0000313" key="10">
    <source>
        <dbReference type="Proteomes" id="UP000365807"/>
    </source>
</evidence>
<dbReference type="OrthoDB" id="9793035at2"/>
<name>A0A1B3X8W7_CAMCO</name>
<dbReference type="InterPro" id="IPR050273">
    <property type="entry name" value="GppA/Ppx_hydrolase"/>
</dbReference>
<evidence type="ECO:0000313" key="5">
    <source>
        <dbReference type="EMBL" id="EAK5103999.1"/>
    </source>
</evidence>
<proteinExistence type="predicted"/>
<evidence type="ECO:0000313" key="6">
    <source>
        <dbReference type="EMBL" id="EAL6851373.1"/>
    </source>
</evidence>
<dbReference type="STRING" id="195.ATE51_01108"/>
<dbReference type="Gene3D" id="3.30.420.150">
    <property type="entry name" value="Exopolyphosphatase. Domain 2"/>
    <property type="match status" value="1"/>
</dbReference>
<comment type="caution">
    <text evidence="3">The sequence shown here is derived from an EMBL/GenBank/DDBJ whole genome shotgun (WGS) entry which is preliminary data.</text>
</comment>
<dbReference type="KEGG" id="ccof:VC76_06160"/>
<evidence type="ECO:0000313" key="3">
    <source>
        <dbReference type="EMBL" id="EAK1510296.1"/>
    </source>
</evidence>
<gene>
    <name evidence="5" type="ORF">B9Q54_06940</name>
    <name evidence="2" type="ORF">BU953_01495</name>
    <name evidence="4" type="ORF">C6T04_07155</name>
    <name evidence="3" type="ORF">CJD00_08555</name>
    <name evidence="6" type="ORF">DSX26_07890</name>
    <name evidence="7" type="ORF">DYU70_08935</name>
</gene>
<dbReference type="GO" id="GO:0006357">
    <property type="term" value="P:regulation of transcription by RNA polymerase II"/>
    <property type="evidence" value="ECO:0007669"/>
    <property type="project" value="TreeGrafter"/>
</dbReference>
<dbReference type="Pfam" id="PF02541">
    <property type="entry name" value="Ppx-GppA"/>
    <property type="match status" value="1"/>
</dbReference>
<dbReference type="Proteomes" id="UP000352088">
    <property type="component" value="Unassembled WGS sequence"/>
</dbReference>
<evidence type="ECO:0000313" key="4">
    <source>
        <dbReference type="EMBL" id="EAK4358682.1"/>
    </source>
</evidence>
<dbReference type="InterPro" id="IPR043129">
    <property type="entry name" value="ATPase_NBD"/>
</dbReference>
<dbReference type="Proteomes" id="UP000361993">
    <property type="component" value="Unassembled WGS sequence"/>
</dbReference>
<protein>
    <submittedName>
        <fullName evidence="3">Ppx/GppA family phosphatase</fullName>
    </submittedName>
</protein>
<evidence type="ECO:0000313" key="11">
    <source>
        <dbReference type="Proteomes" id="UP000409545"/>
    </source>
</evidence>
<dbReference type="EMBL" id="AACSIE010000015">
    <property type="protein sequence ID" value="EAL9205270.1"/>
    <property type="molecule type" value="Genomic_DNA"/>
</dbReference>
<sequence>MLGIDLGSNTLRAVFINEKFEKLDEYEFIIGSAKNLDKTGKISDEAIEKLRNALQEIAKKYDLSQARAVATAAFRKASNTNEIFTRLKQEFQIDFKVIDAKIEAKISVLGMKRGLLNLGLNLDCGYCDLGGASCEFSFRDNFQSFDFGIISFYEKCKIKKIANSFSFKKILQKYPNFPYRFKDKKLKIHFLIHDNFLKTMAFEAFGQSNGLKKALKQSKMKNIVLNSGVPTALAALKKGLNYEKYEAKKINGARLNINDFLTFGQKLWYMDEKKASFWVGNTRKNYLVAGCFLLFSIFEREKLIVIDEGLREGLCMADLNLKDYQ</sequence>
<dbReference type="Proteomes" id="UP000409545">
    <property type="component" value="Unassembled WGS sequence"/>
</dbReference>
<evidence type="ECO:0000313" key="9">
    <source>
        <dbReference type="Proteomes" id="UP000361993"/>
    </source>
</evidence>
<dbReference type="RefSeq" id="WP_002777475.1">
    <property type="nucleotide sequence ID" value="NZ_AANOQZ020000020.1"/>
</dbReference>
<dbReference type="SUPFAM" id="SSF53067">
    <property type="entry name" value="Actin-like ATPase domain"/>
    <property type="match status" value="2"/>
</dbReference>
<evidence type="ECO:0000313" key="12">
    <source>
        <dbReference type="Proteomes" id="UP000411403"/>
    </source>
</evidence>
<evidence type="ECO:0000313" key="13">
    <source>
        <dbReference type="Proteomes" id="UP000557830"/>
    </source>
</evidence>
<dbReference type="GeneID" id="66543796"/>
<feature type="domain" description="Ppx/GppA phosphatase N-terminal" evidence="1">
    <location>
        <begin position="33"/>
        <end position="156"/>
    </location>
</feature>
<evidence type="ECO:0000259" key="1">
    <source>
        <dbReference type="Pfam" id="PF02541"/>
    </source>
</evidence>
<dbReference type="EMBL" id="AACQHW010000008">
    <property type="protein sequence ID" value="EAL6851373.1"/>
    <property type="molecule type" value="Genomic_DNA"/>
</dbReference>
<dbReference type="AlphaFoldDB" id="A0A1B3X8W7"/>
<dbReference type="Proteomes" id="UP000557830">
    <property type="component" value="Unassembled WGS sequence"/>
</dbReference>
<reference evidence="11 13" key="1">
    <citation type="submission" date="2018-05" db="EMBL/GenBank/DDBJ databases">
        <authorList>
            <consortium name="NARMS: The National Antimicrobial Resistance Monitoring System"/>
        </authorList>
    </citation>
    <scope>NUCLEOTIDE SEQUENCE [LARGE SCALE GENOMIC DNA]</scope>
    <source>
        <strain evidence="7 12">CVM N17C171</strain>
        <strain evidence="6 8">CVM N17C548</strain>
        <strain evidence="4 10">FSIS11807978</strain>
        <strain evidence="2 13">FSIS1609200</strain>
        <strain evidence="5 11">FSIS1711007</strain>
    </source>
</reference>